<protein>
    <submittedName>
        <fullName evidence="1">Uncharacterized protein</fullName>
    </submittedName>
</protein>
<dbReference type="AlphaFoldDB" id="A0AAD9GTS7"/>
<evidence type="ECO:0000313" key="2">
    <source>
        <dbReference type="Proteomes" id="UP001259832"/>
    </source>
</evidence>
<comment type="caution">
    <text evidence="1">The sequence shown here is derived from an EMBL/GenBank/DDBJ whole genome shotgun (WGS) entry which is preliminary data.</text>
</comment>
<reference evidence="1" key="1">
    <citation type="submission" date="2023-08" db="EMBL/GenBank/DDBJ databases">
        <title>Reference Genome Resource for the Citrus Pathogen Phytophthora citrophthora.</title>
        <authorList>
            <person name="Moller H."/>
            <person name="Coetzee B."/>
            <person name="Rose L.J."/>
            <person name="Van Niekerk J.M."/>
        </authorList>
    </citation>
    <scope>NUCLEOTIDE SEQUENCE</scope>
    <source>
        <strain evidence="1">STE-U-9442</strain>
    </source>
</reference>
<gene>
    <name evidence="1" type="ORF">P3T76_004263</name>
</gene>
<organism evidence="1 2">
    <name type="scientific">Phytophthora citrophthora</name>
    <dbReference type="NCBI Taxonomy" id="4793"/>
    <lineage>
        <taxon>Eukaryota</taxon>
        <taxon>Sar</taxon>
        <taxon>Stramenopiles</taxon>
        <taxon>Oomycota</taxon>
        <taxon>Peronosporomycetes</taxon>
        <taxon>Peronosporales</taxon>
        <taxon>Peronosporaceae</taxon>
        <taxon>Phytophthora</taxon>
    </lineage>
</organism>
<evidence type="ECO:0000313" key="1">
    <source>
        <dbReference type="EMBL" id="KAK1944351.1"/>
    </source>
</evidence>
<keyword evidence="2" id="KW-1185">Reference proteome</keyword>
<name>A0AAD9GTS7_9STRA</name>
<sequence>MDDLKLILTSDTLIPGSVVIADNVGLDPMSGHKNEYVEFIENNPQFSEVCHTVYMKCEDVMVPDLSVATFLG</sequence>
<dbReference type="EMBL" id="JASMQC010000006">
    <property type="protein sequence ID" value="KAK1944351.1"/>
    <property type="molecule type" value="Genomic_DNA"/>
</dbReference>
<accession>A0AAD9GTS7</accession>
<dbReference type="Proteomes" id="UP001259832">
    <property type="component" value="Unassembled WGS sequence"/>
</dbReference>
<proteinExistence type="predicted"/>